<comment type="caution">
    <text evidence="1">The sequence shown here is derived from an EMBL/GenBank/DDBJ whole genome shotgun (WGS) entry which is preliminary data.</text>
</comment>
<dbReference type="EMBL" id="JBHTII010000001">
    <property type="protein sequence ID" value="MFD0790417.1"/>
    <property type="molecule type" value="Genomic_DNA"/>
</dbReference>
<organism evidence="1 2">
    <name type="scientific">Microbacterium insulae</name>
    <dbReference type="NCBI Taxonomy" id="483014"/>
    <lineage>
        <taxon>Bacteria</taxon>
        <taxon>Bacillati</taxon>
        <taxon>Actinomycetota</taxon>
        <taxon>Actinomycetes</taxon>
        <taxon>Micrococcales</taxon>
        <taxon>Microbacteriaceae</taxon>
        <taxon>Microbacterium</taxon>
    </lineage>
</organism>
<protein>
    <submittedName>
        <fullName evidence="1">Uncharacterized protein</fullName>
    </submittedName>
</protein>
<dbReference type="Proteomes" id="UP001597055">
    <property type="component" value="Unassembled WGS sequence"/>
</dbReference>
<reference evidence="2" key="1">
    <citation type="journal article" date="2019" name="Int. J. Syst. Evol. Microbiol.">
        <title>The Global Catalogue of Microorganisms (GCM) 10K type strain sequencing project: providing services to taxonomists for standard genome sequencing and annotation.</title>
        <authorList>
            <consortium name="The Broad Institute Genomics Platform"/>
            <consortium name="The Broad Institute Genome Sequencing Center for Infectious Disease"/>
            <person name="Wu L."/>
            <person name="Ma J."/>
        </authorList>
    </citation>
    <scope>NUCLEOTIDE SEQUENCE [LARGE SCALE GENOMIC DNA]</scope>
    <source>
        <strain evidence="2">CCUG 54523</strain>
    </source>
</reference>
<keyword evidence="2" id="KW-1185">Reference proteome</keyword>
<evidence type="ECO:0000313" key="1">
    <source>
        <dbReference type="EMBL" id="MFD0790417.1"/>
    </source>
</evidence>
<name>A0ABW3AHL2_9MICO</name>
<dbReference type="RefSeq" id="WP_204978235.1">
    <property type="nucleotide sequence ID" value="NZ_JBHTII010000001.1"/>
</dbReference>
<proteinExistence type="predicted"/>
<evidence type="ECO:0000313" key="2">
    <source>
        <dbReference type="Proteomes" id="UP001597055"/>
    </source>
</evidence>
<gene>
    <name evidence="1" type="ORF">ACFQ0P_08405</name>
</gene>
<sequence>MTETKPPENRFFPLNSGERRVVVLDSATHAHRHAANSKAAARSEVVVNASYAGVYCARLLQELNPFATIGLDCGIGKDGAGIAGLWFFEALEVPAAAVRIDDVQHGNGADLWENGTISRVNAYAAAAGVRPGMTVADAALVLLEAPDHIVVDSTEREVVFRGDGHDVVCTNSIADALPEDRDRNVLCTAGHTGRSVVDYVLGFRPWGFICSDGAMGKDDSGIAALAPANDAGIPGAAVSAATARMGDGHSTYFDGVISACNGLAFAAGVRVGQSAREAARLLVSR</sequence>
<accession>A0ABW3AHL2</accession>